<gene>
    <name evidence="7" type="ORF">SAMN04489717_3661</name>
</gene>
<dbReference type="OrthoDB" id="9816550at2"/>
<feature type="active site" description="Nucleophile" evidence="4">
    <location>
        <position position="297"/>
    </location>
</feature>
<organism evidence="7 8">
    <name type="scientific">Actinopolymorpha singaporensis</name>
    <dbReference type="NCBI Taxonomy" id="117157"/>
    <lineage>
        <taxon>Bacteria</taxon>
        <taxon>Bacillati</taxon>
        <taxon>Actinomycetota</taxon>
        <taxon>Actinomycetes</taxon>
        <taxon>Propionibacteriales</taxon>
        <taxon>Actinopolymorphaceae</taxon>
        <taxon>Actinopolymorpha</taxon>
    </lineage>
</organism>
<dbReference type="PANTHER" id="PTHR40079">
    <property type="entry name" value="MANNAN ENDO-1,4-BETA-MANNOSIDASE E-RELATED"/>
    <property type="match status" value="1"/>
</dbReference>
<dbReference type="RefSeq" id="WP_092654830.1">
    <property type="nucleotide sequence ID" value="NZ_LT629732.1"/>
</dbReference>
<evidence type="ECO:0000256" key="2">
    <source>
        <dbReference type="ARBA" id="ARBA00022801"/>
    </source>
</evidence>
<dbReference type="GO" id="GO:0016985">
    <property type="term" value="F:mannan endo-1,4-beta-mannosidase activity"/>
    <property type="evidence" value="ECO:0007669"/>
    <property type="project" value="InterPro"/>
</dbReference>
<sequence length="373" mass="41611">MSRRKRTFQAIAVAAAISGILASVTIAAKAVNGPKTVPNARHAAGGQYDKSDVLRWMSGLPHRSDRGVVSGFFGGYSGGTFSLKQTELLRKRTGHYPGLLACDYGNWVSSDNTQVDSSCNGTLKRWWSNGGLVSVGIHMPSPTGHGFGTKLDDFADLTNTHTAVGRSWQHSLKRMGDGLSDLQKAGVVVLWRPFHEMNGDWFWWANQHPSTFKRVWAYTYDYLVNTRGLDNLIWVYAPDCSRNSNLLDYYPGKGKVDVVGLDCYTDNPSGGDGRIVRNLDRQYKQMLSLGKPFAFTEVGPRDRVDGTFNWKRWIDAIHQRYPRTTYFLAWNDKWSPTQNRNAKGLMNHPLVINRDNMDGAAGTPLHAPPVGRS</sequence>
<dbReference type="GO" id="GO:0006080">
    <property type="term" value="P:substituted mannan metabolic process"/>
    <property type="evidence" value="ECO:0007669"/>
    <property type="project" value="InterPro"/>
</dbReference>
<evidence type="ECO:0000259" key="6">
    <source>
        <dbReference type="PROSITE" id="PS51764"/>
    </source>
</evidence>
<evidence type="ECO:0000256" key="4">
    <source>
        <dbReference type="PROSITE-ProRule" id="PRU01100"/>
    </source>
</evidence>
<proteinExistence type="inferred from homology"/>
<protein>
    <submittedName>
        <fullName evidence="7">Beta-mannanase</fullName>
    </submittedName>
</protein>
<dbReference type="Proteomes" id="UP000198983">
    <property type="component" value="Chromosome I"/>
</dbReference>
<keyword evidence="5" id="KW-0732">Signal</keyword>
<dbReference type="EMBL" id="LT629732">
    <property type="protein sequence ID" value="SDS72708.1"/>
    <property type="molecule type" value="Genomic_DNA"/>
</dbReference>
<dbReference type="InterPro" id="IPR000805">
    <property type="entry name" value="Glyco_hydro_26"/>
</dbReference>
<evidence type="ECO:0000256" key="3">
    <source>
        <dbReference type="ARBA" id="ARBA00023295"/>
    </source>
</evidence>
<dbReference type="InterPro" id="IPR017853">
    <property type="entry name" value="GH"/>
</dbReference>
<evidence type="ECO:0000256" key="1">
    <source>
        <dbReference type="ARBA" id="ARBA00007754"/>
    </source>
</evidence>
<dbReference type="PRINTS" id="PR00739">
    <property type="entry name" value="GLHYDRLASE26"/>
</dbReference>
<feature type="active site" description="Proton donor" evidence="4">
    <location>
        <position position="196"/>
    </location>
</feature>
<keyword evidence="8" id="KW-1185">Reference proteome</keyword>
<dbReference type="STRING" id="117157.SAMN04489717_3661"/>
<dbReference type="Pfam" id="PF02156">
    <property type="entry name" value="Glyco_hydro_26"/>
    <property type="match status" value="1"/>
</dbReference>
<evidence type="ECO:0000313" key="7">
    <source>
        <dbReference type="EMBL" id="SDS72708.1"/>
    </source>
</evidence>
<feature type="chain" id="PRO_5009262218" evidence="5">
    <location>
        <begin position="31"/>
        <end position="373"/>
    </location>
</feature>
<dbReference type="AlphaFoldDB" id="A0A1H1UJP0"/>
<name>A0A1H1UJP0_9ACTN</name>
<evidence type="ECO:0000313" key="8">
    <source>
        <dbReference type="Proteomes" id="UP000198983"/>
    </source>
</evidence>
<dbReference type="PROSITE" id="PS51764">
    <property type="entry name" value="GH26"/>
    <property type="match status" value="1"/>
</dbReference>
<feature type="domain" description="GH26" evidence="6">
    <location>
        <begin position="48"/>
        <end position="355"/>
    </location>
</feature>
<dbReference type="InterPro" id="IPR022790">
    <property type="entry name" value="GH26_dom"/>
</dbReference>
<dbReference type="SUPFAM" id="SSF51445">
    <property type="entry name" value="(Trans)glycosidases"/>
    <property type="match status" value="1"/>
</dbReference>
<accession>A0A1H1UJP0</accession>
<dbReference type="PANTHER" id="PTHR40079:SF4">
    <property type="entry name" value="GH26 DOMAIN-CONTAINING PROTEIN-RELATED"/>
    <property type="match status" value="1"/>
</dbReference>
<feature type="signal peptide" evidence="5">
    <location>
        <begin position="1"/>
        <end position="30"/>
    </location>
</feature>
<reference evidence="7 8" key="1">
    <citation type="submission" date="2016-10" db="EMBL/GenBank/DDBJ databases">
        <authorList>
            <person name="de Groot N.N."/>
        </authorList>
    </citation>
    <scope>NUCLEOTIDE SEQUENCE [LARGE SCALE GENOMIC DNA]</scope>
    <source>
        <strain evidence="7 8">DSM 22024</strain>
    </source>
</reference>
<dbReference type="Gene3D" id="3.20.20.80">
    <property type="entry name" value="Glycosidases"/>
    <property type="match status" value="1"/>
</dbReference>
<comment type="similarity">
    <text evidence="1 4">Belongs to the glycosyl hydrolase 26 family.</text>
</comment>
<keyword evidence="2 4" id="KW-0378">Hydrolase</keyword>
<evidence type="ECO:0000256" key="5">
    <source>
        <dbReference type="SAM" id="SignalP"/>
    </source>
</evidence>
<keyword evidence="3 4" id="KW-0326">Glycosidase</keyword>